<comment type="caution">
    <text evidence="15">The sequence shown here is derived from an EMBL/GenBank/DDBJ whole genome shotgun (WGS) entry which is preliminary data.</text>
</comment>
<dbReference type="Gene3D" id="6.10.340.10">
    <property type="match status" value="1"/>
</dbReference>
<evidence type="ECO:0000256" key="6">
    <source>
        <dbReference type="ARBA" id="ARBA00022692"/>
    </source>
</evidence>
<dbReference type="CDD" id="cd06225">
    <property type="entry name" value="HAMP"/>
    <property type="match status" value="1"/>
</dbReference>
<evidence type="ECO:0000259" key="13">
    <source>
        <dbReference type="PROSITE" id="PS50109"/>
    </source>
</evidence>
<dbReference type="Pfam" id="PF02518">
    <property type="entry name" value="HATPase_c"/>
    <property type="match status" value="1"/>
</dbReference>
<feature type="compositionally biased region" description="Gly residues" evidence="11">
    <location>
        <begin position="478"/>
        <end position="491"/>
    </location>
</feature>
<dbReference type="Gene3D" id="3.30.565.10">
    <property type="entry name" value="Histidine kinase-like ATPase, C-terminal domain"/>
    <property type="match status" value="1"/>
</dbReference>
<dbReference type="InterPro" id="IPR036890">
    <property type="entry name" value="HATPase_C_sf"/>
</dbReference>
<keyword evidence="5" id="KW-0808">Transferase</keyword>
<evidence type="ECO:0000256" key="3">
    <source>
        <dbReference type="ARBA" id="ARBA00012438"/>
    </source>
</evidence>
<dbReference type="InterPro" id="IPR036097">
    <property type="entry name" value="HisK_dim/P_sf"/>
</dbReference>
<dbReference type="EMBL" id="BLLG01000005">
    <property type="protein sequence ID" value="GFH36111.1"/>
    <property type="molecule type" value="Genomic_DNA"/>
</dbReference>
<evidence type="ECO:0000256" key="8">
    <source>
        <dbReference type="ARBA" id="ARBA00022989"/>
    </source>
</evidence>
<dbReference type="PRINTS" id="PR00344">
    <property type="entry name" value="BCTRLSENSOR"/>
</dbReference>
<evidence type="ECO:0000256" key="2">
    <source>
        <dbReference type="ARBA" id="ARBA00004236"/>
    </source>
</evidence>
<keyword evidence="4" id="KW-0597">Phosphoprotein</keyword>
<keyword evidence="10 12" id="KW-0472">Membrane</keyword>
<dbReference type="AlphaFoldDB" id="A0A6A0AUS5"/>
<dbReference type="InterPro" id="IPR003660">
    <property type="entry name" value="HAMP_dom"/>
</dbReference>
<evidence type="ECO:0000313" key="15">
    <source>
        <dbReference type="EMBL" id="GFH36111.1"/>
    </source>
</evidence>
<evidence type="ECO:0000256" key="11">
    <source>
        <dbReference type="SAM" id="MobiDB-lite"/>
    </source>
</evidence>
<dbReference type="EC" id="2.7.13.3" evidence="3"/>
<dbReference type="InterPro" id="IPR050428">
    <property type="entry name" value="TCS_sensor_his_kinase"/>
</dbReference>
<dbReference type="RefSeq" id="WP_254076687.1">
    <property type="nucleotide sequence ID" value="NZ_BLLG01000005.1"/>
</dbReference>
<dbReference type="PROSITE" id="PS50885">
    <property type="entry name" value="HAMP"/>
    <property type="match status" value="1"/>
</dbReference>
<dbReference type="CDD" id="cd00082">
    <property type="entry name" value="HisKA"/>
    <property type="match status" value="1"/>
</dbReference>
<evidence type="ECO:0000256" key="12">
    <source>
        <dbReference type="SAM" id="Phobius"/>
    </source>
</evidence>
<feature type="compositionally biased region" description="Low complexity" evidence="11">
    <location>
        <begin position="468"/>
        <end position="477"/>
    </location>
</feature>
<evidence type="ECO:0000256" key="5">
    <source>
        <dbReference type="ARBA" id="ARBA00022679"/>
    </source>
</evidence>
<dbReference type="Gene3D" id="1.10.287.130">
    <property type="match status" value="1"/>
</dbReference>
<evidence type="ECO:0000259" key="14">
    <source>
        <dbReference type="PROSITE" id="PS50885"/>
    </source>
</evidence>
<comment type="subcellular location">
    <subcellularLocation>
        <location evidence="2">Cell membrane</location>
    </subcellularLocation>
</comment>
<dbReference type="SUPFAM" id="SSF47384">
    <property type="entry name" value="Homodimeric domain of signal transducing histidine kinase"/>
    <property type="match status" value="1"/>
</dbReference>
<dbReference type="PANTHER" id="PTHR45436:SF5">
    <property type="entry name" value="SENSOR HISTIDINE KINASE TRCS"/>
    <property type="match status" value="1"/>
</dbReference>
<evidence type="ECO:0000256" key="4">
    <source>
        <dbReference type="ARBA" id="ARBA00022553"/>
    </source>
</evidence>
<evidence type="ECO:0000313" key="16">
    <source>
        <dbReference type="Proteomes" id="UP000484988"/>
    </source>
</evidence>
<dbReference type="SUPFAM" id="SSF55874">
    <property type="entry name" value="ATPase domain of HSP90 chaperone/DNA topoisomerase II/histidine kinase"/>
    <property type="match status" value="1"/>
</dbReference>
<dbReference type="GO" id="GO:0000155">
    <property type="term" value="F:phosphorelay sensor kinase activity"/>
    <property type="evidence" value="ECO:0007669"/>
    <property type="project" value="InterPro"/>
</dbReference>
<keyword evidence="6 12" id="KW-0812">Transmembrane</keyword>
<dbReference type="InterPro" id="IPR003661">
    <property type="entry name" value="HisK_dim/P_dom"/>
</dbReference>
<organism evidence="15 16">
    <name type="scientific">Streptomyces pacificus</name>
    <dbReference type="NCBI Taxonomy" id="2705029"/>
    <lineage>
        <taxon>Bacteria</taxon>
        <taxon>Bacillati</taxon>
        <taxon>Actinomycetota</taxon>
        <taxon>Actinomycetes</taxon>
        <taxon>Kitasatosporales</taxon>
        <taxon>Streptomycetaceae</taxon>
        <taxon>Streptomyces</taxon>
    </lineage>
</organism>
<dbReference type="PANTHER" id="PTHR45436">
    <property type="entry name" value="SENSOR HISTIDINE KINASE YKOH"/>
    <property type="match status" value="1"/>
</dbReference>
<dbReference type="CDD" id="cd00075">
    <property type="entry name" value="HATPase"/>
    <property type="match status" value="1"/>
</dbReference>
<proteinExistence type="predicted"/>
<dbReference type="SMART" id="SM00304">
    <property type="entry name" value="HAMP"/>
    <property type="match status" value="1"/>
</dbReference>
<dbReference type="GO" id="GO:0005886">
    <property type="term" value="C:plasma membrane"/>
    <property type="evidence" value="ECO:0007669"/>
    <property type="project" value="UniProtKB-SubCell"/>
</dbReference>
<comment type="catalytic activity">
    <reaction evidence="1">
        <text>ATP + protein L-histidine = ADP + protein N-phospho-L-histidine.</text>
        <dbReference type="EC" id="2.7.13.3"/>
    </reaction>
</comment>
<feature type="domain" description="HAMP" evidence="14">
    <location>
        <begin position="195"/>
        <end position="248"/>
    </location>
</feature>
<dbReference type="Pfam" id="PF00672">
    <property type="entry name" value="HAMP"/>
    <property type="match status" value="1"/>
</dbReference>
<keyword evidence="7 15" id="KW-0418">Kinase</keyword>
<dbReference type="PROSITE" id="PS50109">
    <property type="entry name" value="HIS_KIN"/>
    <property type="match status" value="1"/>
</dbReference>
<feature type="region of interest" description="Disordered" evidence="11">
    <location>
        <begin position="468"/>
        <end position="491"/>
    </location>
</feature>
<dbReference type="SMART" id="SM00388">
    <property type="entry name" value="HisKA"/>
    <property type="match status" value="1"/>
</dbReference>
<evidence type="ECO:0000256" key="9">
    <source>
        <dbReference type="ARBA" id="ARBA00023012"/>
    </source>
</evidence>
<dbReference type="SUPFAM" id="SSF158472">
    <property type="entry name" value="HAMP domain-like"/>
    <property type="match status" value="1"/>
</dbReference>
<keyword evidence="8 12" id="KW-1133">Transmembrane helix</keyword>
<sequence length="491" mass="51829">MFRLRRPRPSLRLTFSVVSAVTAVLVAAGVGVLSHGLAARLTWDRADDDFHGAVEAVAVFTADHGGLTPESLADPDEDAGLDESLYDSRTLVVQVLGPDGGIADEGHPLVLPVAGPDRAMADEEEPGRTASGETRIDGERVRVTAVSLGGGRGAVQVAQRLGEVETLLSGLRSRIVLVGAGVAAVAGVCGWFVAGRVTRRLTDLARVTRLVAVTGHLDLPVPSAGRDEVGQLGAAFETMLNRLARAREDQRRLAQEAGHELRTPLTSLRTNIALLHRFEELPPRSRTQVLEDLTSESRELIQLVNELVRLSTDSRQPEGREPVALAELAERVARRFRVRAARDISVRADGSSVSGQPQALERALANLVENAAKFDPGGHPVDIRVAQGRVEVRDRGPGLPDVPEDRLFDRFYRAPEARSMPGSGLGLAIVAHIVHAHGGSVFARNRAGAGAVTGFVLPLLPEGGRASGDGAVDAAGRAPGGDGNPGYGNPG</sequence>
<dbReference type="Pfam" id="PF00512">
    <property type="entry name" value="HisKA"/>
    <property type="match status" value="1"/>
</dbReference>
<keyword evidence="9" id="KW-0902">Two-component regulatory system</keyword>
<dbReference type="SMART" id="SM00387">
    <property type="entry name" value="HATPase_c"/>
    <property type="match status" value="1"/>
</dbReference>
<gene>
    <name evidence="15" type="ORF">SCWH03_23330</name>
</gene>
<dbReference type="InterPro" id="IPR003594">
    <property type="entry name" value="HATPase_dom"/>
</dbReference>
<accession>A0A6A0AUS5</accession>
<feature type="domain" description="Histidine kinase" evidence="13">
    <location>
        <begin position="256"/>
        <end position="461"/>
    </location>
</feature>
<name>A0A6A0AUS5_9ACTN</name>
<keyword evidence="16" id="KW-1185">Reference proteome</keyword>
<reference evidence="15 16" key="1">
    <citation type="submission" date="2020-02" db="EMBL/GenBank/DDBJ databases">
        <title>Whole Genome Shotgun Sequence of Streptomyces sp. strain CWH03.</title>
        <authorList>
            <person name="Dohra H."/>
            <person name="Kodani S."/>
            <person name="Yamamura H."/>
        </authorList>
    </citation>
    <scope>NUCLEOTIDE SEQUENCE [LARGE SCALE GENOMIC DNA]</scope>
    <source>
        <strain evidence="15 16">CWH03</strain>
    </source>
</reference>
<evidence type="ECO:0000256" key="7">
    <source>
        <dbReference type="ARBA" id="ARBA00022777"/>
    </source>
</evidence>
<evidence type="ECO:0000256" key="1">
    <source>
        <dbReference type="ARBA" id="ARBA00000085"/>
    </source>
</evidence>
<protein>
    <recommendedName>
        <fullName evidence="3">histidine kinase</fullName>
        <ecNumber evidence="3">2.7.13.3</ecNumber>
    </recommendedName>
</protein>
<dbReference type="Proteomes" id="UP000484988">
    <property type="component" value="Unassembled WGS sequence"/>
</dbReference>
<evidence type="ECO:0000256" key="10">
    <source>
        <dbReference type="ARBA" id="ARBA00023136"/>
    </source>
</evidence>
<dbReference type="InterPro" id="IPR005467">
    <property type="entry name" value="His_kinase_dom"/>
</dbReference>
<feature type="transmembrane region" description="Helical" evidence="12">
    <location>
        <begin position="12"/>
        <end position="33"/>
    </location>
</feature>
<feature type="transmembrane region" description="Helical" evidence="12">
    <location>
        <begin position="175"/>
        <end position="194"/>
    </location>
</feature>
<dbReference type="InterPro" id="IPR004358">
    <property type="entry name" value="Sig_transdc_His_kin-like_C"/>
</dbReference>